<feature type="transmembrane region" description="Helical" evidence="1">
    <location>
        <begin position="89"/>
        <end position="106"/>
    </location>
</feature>
<evidence type="ECO:0000313" key="2">
    <source>
        <dbReference type="EMBL" id="ARD23917.1"/>
    </source>
</evidence>
<accession>A0ABN4YMX7</accession>
<keyword evidence="1" id="KW-0812">Transmembrane</keyword>
<organism evidence="2 3">
    <name type="scientific">Shewanella japonica</name>
    <dbReference type="NCBI Taxonomy" id="93973"/>
    <lineage>
        <taxon>Bacteria</taxon>
        <taxon>Pseudomonadati</taxon>
        <taxon>Pseudomonadota</taxon>
        <taxon>Gammaproteobacteria</taxon>
        <taxon>Alteromonadales</taxon>
        <taxon>Shewanellaceae</taxon>
        <taxon>Shewanella</taxon>
    </lineage>
</organism>
<name>A0ABN4YMX7_9GAMM</name>
<protein>
    <submittedName>
        <fullName evidence="2">Uncharacterized protein</fullName>
    </submittedName>
</protein>
<dbReference type="Proteomes" id="UP000191820">
    <property type="component" value="Chromosome"/>
</dbReference>
<reference evidence="2 3" key="1">
    <citation type="submission" date="2017-03" db="EMBL/GenBank/DDBJ databases">
        <title>Genome sequencing of Shewanella japonica KCTC 22435.</title>
        <authorList>
            <person name="Kim K.M."/>
        </authorList>
    </citation>
    <scope>NUCLEOTIDE SEQUENCE [LARGE SCALE GENOMIC DNA]</scope>
    <source>
        <strain evidence="2 3">KCTC 22435</strain>
    </source>
</reference>
<dbReference type="RefSeq" id="WP_080916894.1">
    <property type="nucleotide sequence ID" value="NZ_CP020472.1"/>
</dbReference>
<sequence>MKSTRFAESLITFFTCSPLLGVTYALNLDPKALVFWLIYSTLGFIYRKKILASLKIGSFPYYFSTMLILFVLFAIAGNYGKSNDVDFDGLIFLLLFPLMFFVLIYTKKSNSFKKAVQVFCK</sequence>
<keyword evidence="1" id="KW-0472">Membrane</keyword>
<feature type="transmembrane region" description="Helical" evidence="1">
    <location>
        <begin position="7"/>
        <end position="26"/>
    </location>
</feature>
<proteinExistence type="predicted"/>
<keyword evidence="1" id="KW-1133">Transmembrane helix</keyword>
<dbReference type="EMBL" id="CP020472">
    <property type="protein sequence ID" value="ARD23917.1"/>
    <property type="molecule type" value="Genomic_DNA"/>
</dbReference>
<gene>
    <name evidence="2" type="ORF">SJ2017_3671</name>
</gene>
<feature type="transmembrane region" description="Helical" evidence="1">
    <location>
        <begin position="59"/>
        <end position="77"/>
    </location>
</feature>
<feature type="transmembrane region" description="Helical" evidence="1">
    <location>
        <begin position="32"/>
        <end position="47"/>
    </location>
</feature>
<keyword evidence="3" id="KW-1185">Reference proteome</keyword>
<evidence type="ECO:0000256" key="1">
    <source>
        <dbReference type="SAM" id="Phobius"/>
    </source>
</evidence>
<evidence type="ECO:0000313" key="3">
    <source>
        <dbReference type="Proteomes" id="UP000191820"/>
    </source>
</evidence>